<dbReference type="InterPro" id="IPR029056">
    <property type="entry name" value="Ribokinase-like"/>
</dbReference>
<dbReference type="GO" id="GO:0008902">
    <property type="term" value="F:hydroxymethylpyrimidine kinase activity"/>
    <property type="evidence" value="ECO:0007669"/>
    <property type="project" value="TreeGrafter"/>
</dbReference>
<dbReference type="InterPro" id="IPR004399">
    <property type="entry name" value="HMP/HMP-P_kinase_dom"/>
</dbReference>
<dbReference type="Pfam" id="PF03070">
    <property type="entry name" value="TENA_THI-4"/>
    <property type="match status" value="1"/>
</dbReference>
<feature type="domain" description="Pyridoxamine kinase/Phosphomethylpyrimidine kinase" evidence="2">
    <location>
        <begin position="10"/>
        <end position="197"/>
    </location>
</feature>
<reference evidence="3 4" key="1">
    <citation type="journal article" date="2015" name="Fungal Genet. Biol.">
        <title>Evolution of novel wood decay mechanisms in Agaricales revealed by the genome sequences of Fistulina hepatica and Cylindrobasidium torrendii.</title>
        <authorList>
            <person name="Floudas D."/>
            <person name="Held B.W."/>
            <person name="Riley R."/>
            <person name="Nagy L.G."/>
            <person name="Koehler G."/>
            <person name="Ransdell A.S."/>
            <person name="Younus H."/>
            <person name="Chow J."/>
            <person name="Chiniquy J."/>
            <person name="Lipzen A."/>
            <person name="Tritt A."/>
            <person name="Sun H."/>
            <person name="Haridas S."/>
            <person name="LaButti K."/>
            <person name="Ohm R.A."/>
            <person name="Kues U."/>
            <person name="Blanchette R.A."/>
            <person name="Grigoriev I.V."/>
            <person name="Minto R.E."/>
            <person name="Hibbett D.S."/>
        </authorList>
    </citation>
    <scope>NUCLEOTIDE SEQUENCE [LARGE SCALE GENOMIC DNA]</scope>
    <source>
        <strain evidence="3 4">FP15055 ss-10</strain>
    </source>
</reference>
<dbReference type="SUPFAM" id="SSF53613">
    <property type="entry name" value="Ribokinase-like"/>
    <property type="match status" value="1"/>
</dbReference>
<dbReference type="PANTHER" id="PTHR20858">
    <property type="entry name" value="PHOSPHOMETHYLPYRIMIDINE KINASE"/>
    <property type="match status" value="1"/>
</dbReference>
<keyword evidence="4" id="KW-1185">Reference proteome</keyword>
<protein>
    <recommendedName>
        <fullName evidence="5">Phosphomethylpyrimidine kinase</fullName>
    </recommendedName>
</protein>
<dbReference type="Gene3D" id="3.40.1190.20">
    <property type="match status" value="1"/>
</dbReference>
<feature type="domain" description="Thiaminase-2/PQQC" evidence="1">
    <location>
        <begin position="340"/>
        <end position="549"/>
    </location>
</feature>
<dbReference type="GO" id="GO:0009228">
    <property type="term" value="P:thiamine biosynthetic process"/>
    <property type="evidence" value="ECO:0007669"/>
    <property type="project" value="InterPro"/>
</dbReference>
<feature type="domain" description="Pyridoxamine kinase/Phosphomethylpyrimidine kinase" evidence="2">
    <location>
        <begin position="224"/>
        <end position="308"/>
    </location>
</feature>
<dbReference type="Pfam" id="PF08543">
    <property type="entry name" value="Phos_pyr_kin"/>
    <property type="match status" value="2"/>
</dbReference>
<evidence type="ECO:0000313" key="3">
    <source>
        <dbReference type="EMBL" id="KIY68605.1"/>
    </source>
</evidence>
<dbReference type="GO" id="GO:0005829">
    <property type="term" value="C:cytosol"/>
    <property type="evidence" value="ECO:0007669"/>
    <property type="project" value="TreeGrafter"/>
</dbReference>
<evidence type="ECO:0000313" key="4">
    <source>
        <dbReference type="Proteomes" id="UP000054007"/>
    </source>
</evidence>
<dbReference type="EMBL" id="KN880499">
    <property type="protein sequence ID" value="KIY68605.1"/>
    <property type="molecule type" value="Genomic_DNA"/>
</dbReference>
<dbReference type="SUPFAM" id="SSF48613">
    <property type="entry name" value="Heme oxygenase-like"/>
    <property type="match status" value="1"/>
</dbReference>
<dbReference type="STRING" id="1314674.A0A0D7BEJ3"/>
<evidence type="ECO:0008006" key="5">
    <source>
        <dbReference type="Google" id="ProtNLM"/>
    </source>
</evidence>
<dbReference type="Proteomes" id="UP000054007">
    <property type="component" value="Unassembled WGS sequence"/>
</dbReference>
<dbReference type="InterPro" id="IPR004305">
    <property type="entry name" value="Thiaminase-2/PQQC"/>
</dbReference>
<evidence type="ECO:0000259" key="2">
    <source>
        <dbReference type="Pfam" id="PF08543"/>
    </source>
</evidence>
<dbReference type="AlphaFoldDB" id="A0A0D7BEJ3"/>
<evidence type="ECO:0000259" key="1">
    <source>
        <dbReference type="Pfam" id="PF03070"/>
    </source>
</evidence>
<sequence length="551" mass="59656">MSALTIAGSDCSGGAGIQADLKTFTAHGCYGSSAVTALVAENTVGVQGVHPTPPEFLRQQILSVLTDIPVQAIKTGMLFDASLTRIVVETLRSHYGGSEKMPPLVCDPVCVATSGDSLLNPDATDVLIKELFPLAALITPNKSEAELLLSQGATSYPTIQTLDDMLTALTSLLSFGCGAVLLKGGHLVSTSGEVHAFAASRADVVSVQYDGCPLGENMEILQIGKQLDTMQVVVDMFQDRQSANVTLFVRPRIESESTHGTGCTLSAAIASGLALGRPMKQAVREAAVYTHLGIETATPLGKGHGPLNHMHTISQRILPVRTASNPTPFTRTLIQDNLDVWKAYVEHDFTVQLAQGTLPREKFLHFVKQDYHYLKYYARAYGLLAAKSTTFSAIGSATQTILNVLFEIKNHTAFCASFGITQADLESTEESPACTAYGAFLLDIGMQGDRPKLLMALLACLLGYGEVGLWITKLAKTNQRSFIVEGNPYRHWIEDYAGKEYQEAVRLGLELIEQVAADDPPSKARYEEWCAVWRRCAALEKGFWDMAMTEA</sequence>
<dbReference type="CDD" id="cd01169">
    <property type="entry name" value="HMPP_kinase"/>
    <property type="match status" value="1"/>
</dbReference>
<name>A0A0D7BEJ3_9AGAR</name>
<dbReference type="PANTHER" id="PTHR20858:SF17">
    <property type="entry name" value="HYDROXYMETHYLPYRIMIDINE_PHOSPHOMETHYLPYRIMIDINE KINASE THI20-RELATED"/>
    <property type="match status" value="1"/>
</dbReference>
<gene>
    <name evidence="3" type="ORF">CYLTODRAFT_395117</name>
</gene>
<dbReference type="CDD" id="cd19367">
    <property type="entry name" value="TenA_C_ScTHI20-like"/>
    <property type="match status" value="1"/>
</dbReference>
<dbReference type="InterPro" id="IPR016084">
    <property type="entry name" value="Haem_Oase-like_multi-hlx"/>
</dbReference>
<proteinExistence type="predicted"/>
<dbReference type="GO" id="GO:0008972">
    <property type="term" value="F:phosphomethylpyrimidine kinase activity"/>
    <property type="evidence" value="ECO:0007669"/>
    <property type="project" value="InterPro"/>
</dbReference>
<dbReference type="Gene3D" id="1.20.910.10">
    <property type="entry name" value="Heme oxygenase-like"/>
    <property type="match status" value="1"/>
</dbReference>
<dbReference type="InterPro" id="IPR013749">
    <property type="entry name" value="PM/HMP-P_kinase-1"/>
</dbReference>
<organism evidence="3 4">
    <name type="scientific">Cylindrobasidium torrendii FP15055 ss-10</name>
    <dbReference type="NCBI Taxonomy" id="1314674"/>
    <lineage>
        <taxon>Eukaryota</taxon>
        <taxon>Fungi</taxon>
        <taxon>Dikarya</taxon>
        <taxon>Basidiomycota</taxon>
        <taxon>Agaricomycotina</taxon>
        <taxon>Agaricomycetes</taxon>
        <taxon>Agaricomycetidae</taxon>
        <taxon>Agaricales</taxon>
        <taxon>Marasmiineae</taxon>
        <taxon>Physalacriaceae</taxon>
        <taxon>Cylindrobasidium</taxon>
    </lineage>
</organism>
<dbReference type="OrthoDB" id="10028886at2759"/>
<accession>A0A0D7BEJ3</accession>